<dbReference type="GO" id="GO:0003824">
    <property type="term" value="F:catalytic activity"/>
    <property type="evidence" value="ECO:0007669"/>
    <property type="project" value="InterPro"/>
</dbReference>
<evidence type="ECO:0000313" key="3">
    <source>
        <dbReference type="Proteomes" id="UP000029833"/>
    </source>
</evidence>
<dbReference type="Proteomes" id="UP000029833">
    <property type="component" value="Unassembled WGS sequence"/>
</dbReference>
<sequence length="302" mass="31538">MHLAALTIHPVKSLRGEPVAAAELERAGLRGDRRWMLVGPDGAAVTARRNPGLLGVGARTTAGGGVVLSHPGHDDLRVEPPVDGPPVAVTLSRVDRALAAGPAADAWLRAVLGLDVRLVWQDDPARRPVDEAHGGRPGDPLSLADDGPVLVTVVASLRRLDEWVAAAPARTLPGRADRGEAGLGGVAGAAGAAGARPAPLAMERFRPNLVVDGDVEPFAEDAWPGIRVGEVELRFAEHCDRCAMTTVDPVTLARGQEPLRTLAKHRRWDGKVWFGVRMVPVTTGRVAVGDPVTVLGGGRPGG</sequence>
<dbReference type="GO" id="GO:0030170">
    <property type="term" value="F:pyridoxal phosphate binding"/>
    <property type="evidence" value="ECO:0007669"/>
    <property type="project" value="InterPro"/>
</dbReference>
<accession>A0A0A0B9J8</accession>
<protein>
    <submittedName>
        <fullName evidence="2">Sulfurase</fullName>
    </submittedName>
</protein>
<dbReference type="RefSeq" id="WP_034625104.1">
    <property type="nucleotide sequence ID" value="NZ_AXNT01000011.1"/>
</dbReference>
<comment type="caution">
    <text evidence="2">The sequence shown here is derived from an EMBL/GenBank/DDBJ whole genome shotgun (WGS) entry which is preliminary data.</text>
</comment>
<organism evidence="2 3">
    <name type="scientific">Cellulomonas cellasea DSM 20118</name>
    <dbReference type="NCBI Taxonomy" id="1408250"/>
    <lineage>
        <taxon>Bacteria</taxon>
        <taxon>Bacillati</taxon>
        <taxon>Actinomycetota</taxon>
        <taxon>Actinomycetes</taxon>
        <taxon>Micrococcales</taxon>
        <taxon>Cellulomonadaceae</taxon>
        <taxon>Cellulomonas</taxon>
    </lineage>
</organism>
<dbReference type="Pfam" id="PF03473">
    <property type="entry name" value="MOSC"/>
    <property type="match status" value="1"/>
</dbReference>
<dbReference type="InterPro" id="IPR011037">
    <property type="entry name" value="Pyrv_Knase-like_insert_dom_sf"/>
</dbReference>
<dbReference type="SUPFAM" id="SSF50800">
    <property type="entry name" value="PK beta-barrel domain-like"/>
    <property type="match status" value="1"/>
</dbReference>
<dbReference type="EMBL" id="AXNT01000011">
    <property type="protein sequence ID" value="KGM03545.1"/>
    <property type="molecule type" value="Genomic_DNA"/>
</dbReference>
<evidence type="ECO:0000313" key="2">
    <source>
        <dbReference type="EMBL" id="KGM03545.1"/>
    </source>
</evidence>
<gene>
    <name evidence="2" type="ORF">Q760_01310</name>
</gene>
<dbReference type="InterPro" id="IPR005302">
    <property type="entry name" value="MoCF_Sase_C"/>
</dbReference>
<name>A0A0A0B9J8_9CELL</name>
<dbReference type="InterPro" id="IPR005303">
    <property type="entry name" value="MOCOS_middle"/>
</dbReference>
<dbReference type="AlphaFoldDB" id="A0A0A0B9J8"/>
<dbReference type="SUPFAM" id="SSF141673">
    <property type="entry name" value="MOSC N-terminal domain-like"/>
    <property type="match status" value="1"/>
</dbReference>
<dbReference type="STRING" id="1408250.Q760_01310"/>
<dbReference type="Pfam" id="PF03476">
    <property type="entry name" value="MOSC_N"/>
    <property type="match status" value="1"/>
</dbReference>
<dbReference type="GO" id="GO:0030151">
    <property type="term" value="F:molybdenum ion binding"/>
    <property type="evidence" value="ECO:0007669"/>
    <property type="project" value="InterPro"/>
</dbReference>
<evidence type="ECO:0000259" key="1">
    <source>
        <dbReference type="PROSITE" id="PS51340"/>
    </source>
</evidence>
<dbReference type="PROSITE" id="PS51340">
    <property type="entry name" value="MOSC"/>
    <property type="match status" value="1"/>
</dbReference>
<dbReference type="PANTHER" id="PTHR14237:SF19">
    <property type="entry name" value="MITOCHONDRIAL AMIDOXIME REDUCING COMPONENT 1"/>
    <property type="match status" value="1"/>
</dbReference>
<dbReference type="OrthoDB" id="9793178at2"/>
<keyword evidence="3" id="KW-1185">Reference proteome</keyword>
<proteinExistence type="predicted"/>
<feature type="domain" description="MOSC" evidence="1">
    <location>
        <begin position="123"/>
        <end position="295"/>
    </location>
</feature>
<dbReference type="PANTHER" id="PTHR14237">
    <property type="entry name" value="MOLYBDOPTERIN COFACTOR SULFURASE MOSC"/>
    <property type="match status" value="1"/>
</dbReference>
<reference evidence="2 3" key="1">
    <citation type="submission" date="2013-10" db="EMBL/GenBank/DDBJ databases">
        <authorList>
            <person name="Wang G."/>
            <person name="Zhuang W."/>
        </authorList>
    </citation>
    <scope>NUCLEOTIDE SEQUENCE [LARGE SCALE GENOMIC DNA]</scope>
    <source>
        <strain evidence="2 3">DSM 20118</strain>
    </source>
</reference>